<keyword evidence="3" id="KW-1185">Reference proteome</keyword>
<dbReference type="PANTHER" id="PTHR38444:SF1">
    <property type="entry name" value="ENTEROBACTIN BIOSYNTHESIS PROTEIN YBDZ"/>
    <property type="match status" value="1"/>
</dbReference>
<accession>A0A101SPJ6</accession>
<dbReference type="SUPFAM" id="SSF160582">
    <property type="entry name" value="MbtH-like"/>
    <property type="match status" value="1"/>
</dbReference>
<dbReference type="GO" id="GO:0005829">
    <property type="term" value="C:cytosol"/>
    <property type="evidence" value="ECO:0007669"/>
    <property type="project" value="TreeGrafter"/>
</dbReference>
<dbReference type="InterPro" id="IPR037407">
    <property type="entry name" value="MLP_fam"/>
</dbReference>
<dbReference type="EMBL" id="LMWX01000060">
    <property type="protein sequence ID" value="KUN77889.1"/>
    <property type="molecule type" value="Genomic_DNA"/>
</dbReference>
<dbReference type="OrthoDB" id="4323495at2"/>
<dbReference type="Gene3D" id="3.90.820.10">
    <property type="entry name" value="Structural Genomics, Unknown Function 30-nov-00 1gh9 Mol_id"/>
    <property type="match status" value="1"/>
</dbReference>
<evidence type="ECO:0000313" key="2">
    <source>
        <dbReference type="EMBL" id="KUN77889.1"/>
    </source>
</evidence>
<dbReference type="Pfam" id="PF03621">
    <property type="entry name" value="MbtH"/>
    <property type="match status" value="1"/>
</dbReference>
<dbReference type="RefSeq" id="WP_061929023.1">
    <property type="nucleotide sequence ID" value="NZ_JBEYBH010000024.1"/>
</dbReference>
<dbReference type="Proteomes" id="UP000053024">
    <property type="component" value="Unassembled WGS sequence"/>
</dbReference>
<sequence length="69" mass="7047">MTGRPAPGGGAGRDCVVLVNTLGRHSLWPADLDTPAGWPVAYGPASRARCLDFIARAPIRHPAAAATAA</sequence>
<name>A0A101SPJ6_9ACTN</name>
<dbReference type="InterPro" id="IPR005153">
    <property type="entry name" value="MbtH-like_dom"/>
</dbReference>
<feature type="domain" description="MbtH-like" evidence="1">
    <location>
        <begin position="6"/>
        <end position="56"/>
    </location>
</feature>
<dbReference type="GO" id="GO:0019290">
    <property type="term" value="P:siderophore biosynthetic process"/>
    <property type="evidence" value="ECO:0007669"/>
    <property type="project" value="TreeGrafter"/>
</dbReference>
<gene>
    <name evidence="2" type="ORF">AQJ66_32230</name>
</gene>
<comment type="caution">
    <text evidence="2">The sequence shown here is derived from an EMBL/GenBank/DDBJ whole genome shotgun (WGS) entry which is preliminary data.</text>
</comment>
<dbReference type="PANTHER" id="PTHR38444">
    <property type="entry name" value="ENTEROBACTIN BIOSYNTHESIS PROTEIN YBDZ"/>
    <property type="match status" value="1"/>
</dbReference>
<proteinExistence type="predicted"/>
<dbReference type="AlphaFoldDB" id="A0A101SPJ6"/>
<dbReference type="STRING" id="285568.AQJ66_32230"/>
<dbReference type="SMART" id="SM00923">
    <property type="entry name" value="MbtH"/>
    <property type="match status" value="1"/>
</dbReference>
<organism evidence="2 3">
    <name type="scientific">Streptomyces bungoensis</name>
    <dbReference type="NCBI Taxonomy" id="285568"/>
    <lineage>
        <taxon>Bacteria</taxon>
        <taxon>Bacillati</taxon>
        <taxon>Actinomycetota</taxon>
        <taxon>Actinomycetes</taxon>
        <taxon>Kitasatosporales</taxon>
        <taxon>Streptomycetaceae</taxon>
        <taxon>Streptomyces</taxon>
    </lineage>
</organism>
<dbReference type="InterPro" id="IPR038020">
    <property type="entry name" value="MbtH-like_sf"/>
</dbReference>
<protein>
    <recommendedName>
        <fullName evidence="1">MbtH-like domain-containing protein</fullName>
    </recommendedName>
</protein>
<evidence type="ECO:0000259" key="1">
    <source>
        <dbReference type="SMART" id="SM00923"/>
    </source>
</evidence>
<evidence type="ECO:0000313" key="3">
    <source>
        <dbReference type="Proteomes" id="UP000053024"/>
    </source>
</evidence>
<reference evidence="2 3" key="1">
    <citation type="submission" date="2015-10" db="EMBL/GenBank/DDBJ databases">
        <title>Draft genome sequence of Streptomyces bungoensis DSM 41781, type strain for the species Streptomyces bungoensis.</title>
        <authorList>
            <person name="Ruckert C."/>
            <person name="Winkler A."/>
            <person name="Kalinowski J."/>
            <person name="Kampfer P."/>
            <person name="Glaeser S."/>
        </authorList>
    </citation>
    <scope>NUCLEOTIDE SEQUENCE [LARGE SCALE GENOMIC DNA]</scope>
    <source>
        <strain evidence="2 3">DSM 41781</strain>
    </source>
</reference>